<keyword evidence="4 12" id="KW-0346">Stress response</keyword>
<organism evidence="12 13">
    <name type="scientific">Tinamus guttatus</name>
    <name type="common">White-throated tinamou</name>
    <dbReference type="NCBI Taxonomy" id="94827"/>
    <lineage>
        <taxon>Eukaryota</taxon>
        <taxon>Metazoa</taxon>
        <taxon>Chordata</taxon>
        <taxon>Craniata</taxon>
        <taxon>Vertebrata</taxon>
        <taxon>Euteleostomi</taxon>
        <taxon>Archelosauria</taxon>
        <taxon>Archosauria</taxon>
        <taxon>Dinosauria</taxon>
        <taxon>Saurischia</taxon>
        <taxon>Theropoda</taxon>
        <taxon>Coelurosauria</taxon>
        <taxon>Aves</taxon>
        <taxon>Palaeognathae</taxon>
        <taxon>Tinamiformes</taxon>
        <taxon>Tinamidae</taxon>
        <taxon>Tinamus</taxon>
    </lineage>
</organism>
<protein>
    <submittedName>
        <fullName evidence="12">Heat shock factor protein 3</fullName>
    </submittedName>
</protein>
<dbReference type="GO" id="GO:0003700">
    <property type="term" value="F:DNA-binding transcription factor activity"/>
    <property type="evidence" value="ECO:0007669"/>
    <property type="project" value="InterPro"/>
</dbReference>
<dbReference type="SMART" id="SM00415">
    <property type="entry name" value="HSF"/>
    <property type="match status" value="1"/>
</dbReference>
<dbReference type="Pfam" id="PF06546">
    <property type="entry name" value="Vert_HS_TF"/>
    <property type="match status" value="1"/>
</dbReference>
<keyword evidence="7" id="KW-0804">Transcription</keyword>
<evidence type="ECO:0000256" key="1">
    <source>
        <dbReference type="ARBA" id="ARBA00004123"/>
    </source>
</evidence>
<keyword evidence="8" id="KW-0539">Nucleus</keyword>
<sequence>NGENFCILDEQRFAKELLPKYFKHNNISSFIRQLNMYGFRKVIALENGMITVEKNSVIEFQHPFFKQGKAHLLENIKRKKLVIPVLEGLPIALKDVPVALLLHKHLGENKALWKEVAVLRQKHSQQQKLLSKILQFILSLMRGNYIVGVKRKRSLPDAAGASPSKYSRQYVRIPVESGQAVTFSEHNLDGGDGNGTGLIIRDITDTLDNATDGLLALAHTSSKARETQTALDPGLPICQVSQLVESNCAEPMPHIQIKDANKTSEIRNDAVELHTAQTNTPEDPVSVIDSILNENNSGNQSDPLLDREEIQDFLNCIDASLEELQAMLSAKQYNLGSEAFSETFNPELPALDMNLMETSPGMENIANLADSTEDLGANERETAGNKGGQET</sequence>
<feature type="non-terminal residue" evidence="12">
    <location>
        <position position="1"/>
    </location>
</feature>
<dbReference type="InterPro" id="IPR036390">
    <property type="entry name" value="WH_DNA-bd_sf"/>
</dbReference>
<evidence type="ECO:0000313" key="12">
    <source>
        <dbReference type="EMBL" id="KGL78806.1"/>
    </source>
</evidence>
<evidence type="ECO:0000256" key="7">
    <source>
        <dbReference type="ARBA" id="ARBA00023163"/>
    </source>
</evidence>
<keyword evidence="3" id="KW-0805">Transcription regulation</keyword>
<dbReference type="Gene3D" id="1.10.10.10">
    <property type="entry name" value="Winged helix-like DNA-binding domain superfamily/Winged helix DNA-binding domain"/>
    <property type="match status" value="1"/>
</dbReference>
<keyword evidence="5" id="KW-0238">DNA-binding</keyword>
<feature type="domain" description="HSF-type DNA-binding" evidence="11">
    <location>
        <begin position="18"/>
        <end position="42"/>
    </location>
</feature>
<dbReference type="PANTHER" id="PTHR10015:SF454">
    <property type="entry name" value="HEAT SHOCK FACTOR PROTEIN 3"/>
    <property type="match status" value="1"/>
</dbReference>
<dbReference type="InterPro" id="IPR010542">
    <property type="entry name" value="Vert_HSTF_C"/>
</dbReference>
<proteinExistence type="inferred from homology"/>
<dbReference type="EMBL" id="KL891458">
    <property type="protein sequence ID" value="KGL78806.1"/>
    <property type="molecule type" value="Genomic_DNA"/>
</dbReference>
<evidence type="ECO:0000256" key="3">
    <source>
        <dbReference type="ARBA" id="ARBA00023015"/>
    </source>
</evidence>
<dbReference type="GO" id="GO:0000785">
    <property type="term" value="C:chromatin"/>
    <property type="evidence" value="ECO:0007669"/>
    <property type="project" value="UniProtKB-ARBA"/>
</dbReference>
<accession>A0A099ZAJ6</accession>
<dbReference type="GO" id="GO:0005737">
    <property type="term" value="C:cytoplasm"/>
    <property type="evidence" value="ECO:0007669"/>
    <property type="project" value="UniProtKB-ARBA"/>
</dbReference>
<evidence type="ECO:0000256" key="9">
    <source>
        <dbReference type="RuleBase" id="RU004020"/>
    </source>
</evidence>
<dbReference type="PANTHER" id="PTHR10015">
    <property type="entry name" value="HEAT SHOCK TRANSCRIPTION FACTOR"/>
    <property type="match status" value="1"/>
</dbReference>
<dbReference type="GO" id="GO:0005634">
    <property type="term" value="C:nucleus"/>
    <property type="evidence" value="ECO:0007669"/>
    <property type="project" value="UniProtKB-SubCell"/>
</dbReference>
<dbReference type="InterPro" id="IPR000232">
    <property type="entry name" value="HSF_DNA-bd"/>
</dbReference>
<keyword evidence="13" id="KW-1185">Reference proteome</keyword>
<dbReference type="Proteomes" id="UP000053641">
    <property type="component" value="Unassembled WGS sequence"/>
</dbReference>
<gene>
    <name evidence="12" type="ORF">N309_07420</name>
</gene>
<keyword evidence="6" id="KW-0010">Activator</keyword>
<comment type="similarity">
    <text evidence="2 9">Belongs to the HSF family.</text>
</comment>
<evidence type="ECO:0000256" key="2">
    <source>
        <dbReference type="ARBA" id="ARBA00006403"/>
    </source>
</evidence>
<dbReference type="Pfam" id="PF00447">
    <property type="entry name" value="HSF_DNA-bind"/>
    <property type="match status" value="1"/>
</dbReference>
<feature type="region of interest" description="Disordered" evidence="10">
    <location>
        <begin position="371"/>
        <end position="391"/>
    </location>
</feature>
<dbReference type="PRINTS" id="PR00056">
    <property type="entry name" value="HSFDOMAIN"/>
</dbReference>
<dbReference type="SUPFAM" id="SSF46785">
    <property type="entry name" value="Winged helix' DNA-binding domain"/>
    <property type="match status" value="1"/>
</dbReference>
<dbReference type="AlphaFoldDB" id="A0A099ZAJ6"/>
<evidence type="ECO:0000256" key="4">
    <source>
        <dbReference type="ARBA" id="ARBA00023016"/>
    </source>
</evidence>
<dbReference type="STRING" id="94827.A0A099ZAJ6"/>
<dbReference type="GO" id="GO:0042803">
    <property type="term" value="F:protein homodimerization activity"/>
    <property type="evidence" value="ECO:0007669"/>
    <property type="project" value="UniProtKB-ARBA"/>
</dbReference>
<evidence type="ECO:0000256" key="6">
    <source>
        <dbReference type="ARBA" id="ARBA00023159"/>
    </source>
</evidence>
<comment type="subcellular location">
    <subcellularLocation>
        <location evidence="1">Nucleus</location>
    </subcellularLocation>
</comment>
<name>A0A099ZAJ6_TINGU</name>
<dbReference type="FunFam" id="1.10.10.10:FF:000027">
    <property type="entry name" value="Heat shock transcription factor 1"/>
    <property type="match status" value="1"/>
</dbReference>
<evidence type="ECO:0000259" key="11">
    <source>
        <dbReference type="PROSITE" id="PS00434"/>
    </source>
</evidence>
<reference evidence="12 13" key="1">
    <citation type="submission" date="2014-06" db="EMBL/GenBank/DDBJ databases">
        <title>Genome evolution of avian class.</title>
        <authorList>
            <person name="Zhang G."/>
            <person name="Li C."/>
        </authorList>
    </citation>
    <scope>NUCLEOTIDE SEQUENCE [LARGE SCALE GENOMIC DNA]</scope>
    <source>
        <strain evidence="12">BGI_N309</strain>
    </source>
</reference>
<dbReference type="GO" id="GO:0001046">
    <property type="term" value="F:core promoter sequence-specific DNA binding"/>
    <property type="evidence" value="ECO:0007669"/>
    <property type="project" value="UniProtKB-ARBA"/>
</dbReference>
<evidence type="ECO:0000256" key="5">
    <source>
        <dbReference type="ARBA" id="ARBA00023125"/>
    </source>
</evidence>
<evidence type="ECO:0000256" key="8">
    <source>
        <dbReference type="ARBA" id="ARBA00023242"/>
    </source>
</evidence>
<feature type="non-terminal residue" evidence="12">
    <location>
        <position position="391"/>
    </location>
</feature>
<dbReference type="PROSITE" id="PS00434">
    <property type="entry name" value="HSF_DOMAIN"/>
    <property type="match status" value="1"/>
</dbReference>
<evidence type="ECO:0000313" key="13">
    <source>
        <dbReference type="Proteomes" id="UP000053641"/>
    </source>
</evidence>
<dbReference type="InterPro" id="IPR036388">
    <property type="entry name" value="WH-like_DNA-bd_sf"/>
</dbReference>
<evidence type="ECO:0000256" key="10">
    <source>
        <dbReference type="SAM" id="MobiDB-lite"/>
    </source>
</evidence>